<dbReference type="Pfam" id="PF00588">
    <property type="entry name" value="SpoU_methylase"/>
    <property type="match status" value="1"/>
</dbReference>
<dbReference type="SUPFAM" id="SSF55315">
    <property type="entry name" value="L30e-like"/>
    <property type="match status" value="1"/>
</dbReference>
<evidence type="ECO:0000259" key="3">
    <source>
        <dbReference type="Pfam" id="PF00588"/>
    </source>
</evidence>
<sequence>MTFNPIDIADADDPRIAAFRSIRERDMTGREGRFIAEGTVVLRMLAAAHAQARGFHAEAILILRSRLAGVAEILACFPSDVPVYVAEPAVFNAIAGFDMHRGVLAIGRRAEAPGLKDLLATAPPLVLAACGLSNHDNMGALFRNAAAFGAGAVVMDRTACDPTYRKSIRVSVGAVLTVPFAREGSIETVIGALIAEGYALWGLSPRGRVALDAIPPAPRTALLVGTEGEGLPDAIMAAIDTARIAQAPGLDSLNVATAAAIALHRIATVNGLVG</sequence>
<evidence type="ECO:0000256" key="1">
    <source>
        <dbReference type="ARBA" id="ARBA00022603"/>
    </source>
</evidence>
<evidence type="ECO:0000313" key="5">
    <source>
        <dbReference type="Proteomes" id="UP000186143"/>
    </source>
</evidence>
<proteinExistence type="predicted"/>
<dbReference type="InterPro" id="IPR051259">
    <property type="entry name" value="rRNA_Methyltransferase"/>
</dbReference>
<dbReference type="CDD" id="cd18095">
    <property type="entry name" value="SpoU-like_rRNA-MTase"/>
    <property type="match status" value="1"/>
</dbReference>
<dbReference type="Gene3D" id="3.30.1330.30">
    <property type="match status" value="1"/>
</dbReference>
<dbReference type="GO" id="GO:0008173">
    <property type="term" value="F:RNA methyltransferase activity"/>
    <property type="evidence" value="ECO:0007669"/>
    <property type="project" value="InterPro"/>
</dbReference>
<gene>
    <name evidence="4" type="ORF">BJF92_05650</name>
</gene>
<dbReference type="Gene3D" id="3.40.1280.10">
    <property type="match status" value="1"/>
</dbReference>
<evidence type="ECO:0000256" key="2">
    <source>
        <dbReference type="ARBA" id="ARBA00022679"/>
    </source>
</evidence>
<keyword evidence="2 4" id="KW-0808">Transferase</keyword>
<evidence type="ECO:0000313" key="4">
    <source>
        <dbReference type="EMBL" id="OLP53637.1"/>
    </source>
</evidence>
<dbReference type="GO" id="GO:0003723">
    <property type="term" value="F:RNA binding"/>
    <property type="evidence" value="ECO:0007669"/>
    <property type="project" value="InterPro"/>
</dbReference>
<keyword evidence="1 4" id="KW-0489">Methyltransferase</keyword>
<reference evidence="4 5" key="1">
    <citation type="submission" date="2016-09" db="EMBL/GenBank/DDBJ databases">
        <title>Rhizobium sp. nov., a novel species isolated from the rice rhizosphere.</title>
        <authorList>
            <person name="Zhao J."/>
            <person name="Zhang X."/>
        </authorList>
    </citation>
    <scope>NUCLEOTIDE SEQUENCE [LARGE SCALE GENOMIC DNA]</scope>
    <source>
        <strain evidence="4 5">MH17</strain>
    </source>
</reference>
<dbReference type="GO" id="GO:0006396">
    <property type="term" value="P:RNA processing"/>
    <property type="evidence" value="ECO:0007669"/>
    <property type="project" value="InterPro"/>
</dbReference>
<organism evidence="4 5">
    <name type="scientific">Xaviernesmea rhizosphaerae</name>
    <dbReference type="NCBI Taxonomy" id="1672749"/>
    <lineage>
        <taxon>Bacteria</taxon>
        <taxon>Pseudomonadati</taxon>
        <taxon>Pseudomonadota</taxon>
        <taxon>Alphaproteobacteria</taxon>
        <taxon>Hyphomicrobiales</taxon>
        <taxon>Rhizobiaceae</taxon>
        <taxon>Rhizobium/Agrobacterium group</taxon>
        <taxon>Xaviernesmea</taxon>
    </lineage>
</organism>
<dbReference type="EMBL" id="MKIO01000039">
    <property type="protein sequence ID" value="OLP53637.1"/>
    <property type="molecule type" value="Genomic_DNA"/>
</dbReference>
<dbReference type="OrthoDB" id="3190829at2"/>
<dbReference type="AlphaFoldDB" id="A0A1Q9AFA5"/>
<name>A0A1Q9AFA5_9HYPH</name>
<protein>
    <submittedName>
        <fullName evidence="4">RNA methyltransferase</fullName>
    </submittedName>
</protein>
<accession>A0A1Q9AFA5</accession>
<dbReference type="STRING" id="1672749.BJF92_05650"/>
<dbReference type="SUPFAM" id="SSF75217">
    <property type="entry name" value="alpha/beta knot"/>
    <property type="match status" value="1"/>
</dbReference>
<comment type="caution">
    <text evidence="4">The sequence shown here is derived from an EMBL/GenBank/DDBJ whole genome shotgun (WGS) entry which is preliminary data.</text>
</comment>
<dbReference type="GO" id="GO:0032259">
    <property type="term" value="P:methylation"/>
    <property type="evidence" value="ECO:0007669"/>
    <property type="project" value="UniProtKB-KW"/>
</dbReference>
<dbReference type="Proteomes" id="UP000186143">
    <property type="component" value="Unassembled WGS sequence"/>
</dbReference>
<feature type="domain" description="tRNA/rRNA methyltransferase SpoU type" evidence="3">
    <location>
        <begin position="125"/>
        <end position="264"/>
    </location>
</feature>
<dbReference type="InterPro" id="IPR029028">
    <property type="entry name" value="Alpha/beta_knot_MTases"/>
</dbReference>
<dbReference type="InterPro" id="IPR001537">
    <property type="entry name" value="SpoU_MeTrfase"/>
</dbReference>
<dbReference type="InterPro" id="IPR029064">
    <property type="entry name" value="Ribosomal_eL30-like_sf"/>
</dbReference>
<dbReference type="PANTHER" id="PTHR43191:SF12">
    <property type="entry name" value="RRNA METHYLASE"/>
    <property type="match status" value="1"/>
</dbReference>
<dbReference type="InterPro" id="IPR029026">
    <property type="entry name" value="tRNA_m1G_MTases_N"/>
</dbReference>
<dbReference type="PANTHER" id="PTHR43191">
    <property type="entry name" value="RRNA METHYLTRANSFERASE 3"/>
    <property type="match status" value="1"/>
</dbReference>
<dbReference type="RefSeq" id="WP_075636283.1">
    <property type="nucleotide sequence ID" value="NZ_MKIO01000039.1"/>
</dbReference>